<evidence type="ECO:0000256" key="1">
    <source>
        <dbReference type="ARBA" id="ARBA00004429"/>
    </source>
</evidence>
<keyword evidence="7 9" id="KW-1133">Transmembrane helix</keyword>
<evidence type="ECO:0000313" key="13">
    <source>
        <dbReference type="Proteomes" id="UP000078558"/>
    </source>
</evidence>
<feature type="transmembrane region" description="Helical" evidence="9">
    <location>
        <begin position="186"/>
        <end position="210"/>
    </location>
</feature>
<protein>
    <submittedName>
        <fullName evidence="11">Amino acid ABC transporter, permease protein</fullName>
    </submittedName>
</protein>
<dbReference type="AlphaFoldDB" id="A0A1C3K271"/>
<keyword evidence="4" id="KW-1003">Cell membrane</keyword>
<organism evidence="11 13">
    <name type="scientific">Orrella dioscoreae</name>
    <dbReference type="NCBI Taxonomy" id="1851544"/>
    <lineage>
        <taxon>Bacteria</taxon>
        <taxon>Pseudomonadati</taxon>
        <taxon>Pseudomonadota</taxon>
        <taxon>Betaproteobacteria</taxon>
        <taxon>Burkholderiales</taxon>
        <taxon>Alcaligenaceae</taxon>
        <taxon>Orrella</taxon>
    </lineage>
</organism>
<evidence type="ECO:0000256" key="6">
    <source>
        <dbReference type="ARBA" id="ARBA00022970"/>
    </source>
</evidence>
<dbReference type="GO" id="GO:0043190">
    <property type="term" value="C:ATP-binding cassette (ABC) transporter complex"/>
    <property type="evidence" value="ECO:0007669"/>
    <property type="project" value="InterPro"/>
</dbReference>
<evidence type="ECO:0000256" key="8">
    <source>
        <dbReference type="ARBA" id="ARBA00023136"/>
    </source>
</evidence>
<dbReference type="EMBL" id="LT907988">
    <property type="protein sequence ID" value="SOE47002.1"/>
    <property type="molecule type" value="Genomic_DNA"/>
</dbReference>
<evidence type="ECO:0000313" key="11">
    <source>
        <dbReference type="EMBL" id="SBT25602.1"/>
    </source>
</evidence>
<dbReference type="Gene3D" id="1.10.3720.10">
    <property type="entry name" value="MetI-like"/>
    <property type="match status" value="1"/>
</dbReference>
<dbReference type="NCBIfam" id="TIGR01726">
    <property type="entry name" value="HEQRo_perm_3TM"/>
    <property type="match status" value="1"/>
</dbReference>
<comment type="similarity">
    <text evidence="2">Belongs to the binding-protein-dependent transport system permease family. HisMQ subfamily.</text>
</comment>
<dbReference type="STRING" id="1851544.ODI_03530"/>
<dbReference type="RefSeq" id="WP_067753858.1">
    <property type="nucleotide sequence ID" value="NZ_LT907988.1"/>
</dbReference>
<dbReference type="PROSITE" id="PS50928">
    <property type="entry name" value="ABC_TM1"/>
    <property type="match status" value="1"/>
</dbReference>
<accession>A0A1C3K271</accession>
<dbReference type="PANTHER" id="PTHR30614">
    <property type="entry name" value="MEMBRANE COMPONENT OF AMINO ACID ABC TRANSPORTER"/>
    <property type="match status" value="1"/>
</dbReference>
<proteinExistence type="inferred from homology"/>
<reference evidence="11 13" key="1">
    <citation type="submission" date="2016-06" db="EMBL/GenBank/DDBJ databases">
        <authorList>
            <person name="Kjaerup R.B."/>
            <person name="Dalgaard T.S."/>
            <person name="Juul-Madsen H.R."/>
        </authorList>
    </citation>
    <scope>NUCLEOTIDE SEQUENCE [LARGE SCALE GENOMIC DNA]</scope>
    <source>
        <strain evidence="11">Orrdi1</strain>
    </source>
</reference>
<dbReference type="InterPro" id="IPR035906">
    <property type="entry name" value="MetI-like_sf"/>
</dbReference>
<keyword evidence="3 9" id="KW-0813">Transport</keyword>
<dbReference type="KEGG" id="odi:ODI_R0588"/>
<dbReference type="Pfam" id="PF00528">
    <property type="entry name" value="BPD_transp_1"/>
    <property type="match status" value="1"/>
</dbReference>
<dbReference type="CDD" id="cd06261">
    <property type="entry name" value="TM_PBP2"/>
    <property type="match status" value="1"/>
</dbReference>
<evidence type="ECO:0000256" key="3">
    <source>
        <dbReference type="ARBA" id="ARBA00022448"/>
    </source>
</evidence>
<evidence type="ECO:0000256" key="9">
    <source>
        <dbReference type="RuleBase" id="RU363032"/>
    </source>
</evidence>
<feature type="transmembrane region" description="Helical" evidence="9">
    <location>
        <begin position="25"/>
        <end position="45"/>
    </location>
</feature>
<reference evidence="12 13" key="2">
    <citation type="submission" date="2017-08" db="EMBL/GenBank/DDBJ databases">
        <authorList>
            <person name="de Groot N.N."/>
        </authorList>
    </citation>
    <scope>NUCLEOTIDE SEQUENCE [LARGE SCALE GENOMIC DNA]</scope>
    <source>
        <strain evidence="12">Orrdi1</strain>
    </source>
</reference>
<dbReference type="GO" id="GO:0022857">
    <property type="term" value="F:transmembrane transporter activity"/>
    <property type="evidence" value="ECO:0007669"/>
    <property type="project" value="InterPro"/>
</dbReference>
<evidence type="ECO:0000259" key="10">
    <source>
        <dbReference type="PROSITE" id="PS50928"/>
    </source>
</evidence>
<dbReference type="EMBL" id="FLRC01000021">
    <property type="protein sequence ID" value="SBT25602.1"/>
    <property type="molecule type" value="Genomic_DNA"/>
</dbReference>
<dbReference type="Proteomes" id="UP000078558">
    <property type="component" value="Chromosome I"/>
</dbReference>
<comment type="subcellular location">
    <subcellularLocation>
        <location evidence="1">Cell inner membrane</location>
        <topology evidence="1">Multi-pass membrane protein</topology>
    </subcellularLocation>
    <subcellularLocation>
        <location evidence="9">Cell membrane</location>
        <topology evidence="9">Multi-pass membrane protein</topology>
    </subcellularLocation>
</comment>
<keyword evidence="8 9" id="KW-0472">Membrane</keyword>
<evidence type="ECO:0000256" key="2">
    <source>
        <dbReference type="ARBA" id="ARBA00010072"/>
    </source>
</evidence>
<keyword evidence="5 9" id="KW-0812">Transmembrane</keyword>
<dbReference type="InterPro" id="IPR010065">
    <property type="entry name" value="AA_ABC_transptr_permease_3TM"/>
</dbReference>
<gene>
    <name evidence="11" type="ORF">ODI_03530</name>
    <name evidence="12" type="ORF">ODI_R0588</name>
</gene>
<dbReference type="PANTHER" id="PTHR30614:SF0">
    <property type="entry name" value="L-CYSTINE TRANSPORT SYSTEM PERMEASE PROTEIN TCYL"/>
    <property type="match status" value="1"/>
</dbReference>
<dbReference type="GO" id="GO:0006865">
    <property type="term" value="P:amino acid transport"/>
    <property type="evidence" value="ECO:0007669"/>
    <property type="project" value="UniProtKB-KW"/>
</dbReference>
<name>A0A1C3K271_9BURK</name>
<keyword evidence="13" id="KW-1185">Reference proteome</keyword>
<feature type="domain" description="ABC transmembrane type-1" evidence="10">
    <location>
        <begin position="23"/>
        <end position="211"/>
    </location>
</feature>
<evidence type="ECO:0000256" key="7">
    <source>
        <dbReference type="ARBA" id="ARBA00022989"/>
    </source>
</evidence>
<dbReference type="InterPro" id="IPR000515">
    <property type="entry name" value="MetI-like"/>
</dbReference>
<dbReference type="InterPro" id="IPR043429">
    <property type="entry name" value="ArtM/GltK/GlnP/TcyL/YhdX-like"/>
</dbReference>
<feature type="transmembrane region" description="Helical" evidence="9">
    <location>
        <begin position="57"/>
        <end position="80"/>
    </location>
</feature>
<evidence type="ECO:0000313" key="12">
    <source>
        <dbReference type="EMBL" id="SOE47002.1"/>
    </source>
</evidence>
<evidence type="ECO:0000256" key="4">
    <source>
        <dbReference type="ARBA" id="ARBA00022475"/>
    </source>
</evidence>
<evidence type="ECO:0000256" key="5">
    <source>
        <dbReference type="ARBA" id="ARBA00022692"/>
    </source>
</evidence>
<dbReference type="SUPFAM" id="SSF161098">
    <property type="entry name" value="MetI-like"/>
    <property type="match status" value="1"/>
</dbReference>
<sequence length="228" mass="24739">MMEFLASYGEYWSEWFPRLLEAGRVTLALSALGFGLALVTGSLLAMLSRSPCKPLRLVAAAIVEFLRAVPLLALLLALYFGLPAFGLTLSGFWASVIGLGIQGGAYVAEILRGGLDSVHRGQREAALAAGLTPRQVFAYIILPQMLRVILPPMVNCYVTLLKDSSLCALIATPELMLAARAMSSEYFLPLQIFVLVGLCYFVIAFPLSVLSRQLSKRLSRGRRSLGTP</sequence>
<dbReference type="OrthoDB" id="7026155at2"/>
<keyword evidence="6" id="KW-0029">Amino-acid transport</keyword>